<sequence>MRVLFTDATMLDGKGGYFEHHDVLVEGNRIVGVGPRGSIAHTDVDRIYDLQGMVLMPGMIDTHLHFAGGDYDPAHEHDPVGVLALRSLEAVQRSLLAGFTTVRSAGAQYDLDIDVRDAINQGISFGPRILASGRGLTMTGGHVHHYAIEADGVDEIRRAVRTLVKRGADSIKIFAVSAGVATAGADVDVEGFTTEEIRAAVFEATRARKLNQTHAIGLTGIKNAIAAGVTSIDHGIFLDEEACQMMKEKGTYLVPTFGPFYYYAVRRKAEPWRVARAEPLLEPHRRSFRMAMEMGVKIAMGSDLGAPSRMKNGENALELQLMVEAGMKPEDAIVAATSTAAELLKLDHLIGTVEPGKLADLVVVGRNPLDDITALQTDIRLVMRDGVIYRDELNM</sequence>
<dbReference type="CDD" id="cd01299">
    <property type="entry name" value="Met_dep_hydrolase_A"/>
    <property type="match status" value="1"/>
</dbReference>
<evidence type="ECO:0000259" key="1">
    <source>
        <dbReference type="Pfam" id="PF01979"/>
    </source>
</evidence>
<dbReference type="Gene3D" id="3.20.20.140">
    <property type="entry name" value="Metal-dependent hydrolases"/>
    <property type="match status" value="1"/>
</dbReference>
<dbReference type="Gene3D" id="2.30.40.10">
    <property type="entry name" value="Urease, subunit C, domain 1"/>
    <property type="match status" value="1"/>
</dbReference>
<dbReference type="InterPro" id="IPR011059">
    <property type="entry name" value="Metal-dep_hydrolase_composite"/>
</dbReference>
<dbReference type="InterPro" id="IPR051781">
    <property type="entry name" value="Metallo-dep_Hydrolase"/>
</dbReference>
<proteinExistence type="predicted"/>
<dbReference type="SUPFAM" id="SSF51338">
    <property type="entry name" value="Composite domain of metallo-dependent hydrolases"/>
    <property type="match status" value="1"/>
</dbReference>
<organism evidence="2 3">
    <name type="scientific">Thermalbibacter longus</name>
    <dbReference type="NCBI Taxonomy" id="2951981"/>
    <lineage>
        <taxon>Bacteria</taxon>
        <taxon>Pseudomonadati</taxon>
        <taxon>Thermomicrobiota</taxon>
        <taxon>Thermomicrobia</taxon>
        <taxon>Thermomicrobiales</taxon>
        <taxon>Thermomicrobiaceae</taxon>
        <taxon>Thermalbibacter</taxon>
    </lineage>
</organism>
<keyword evidence="3" id="KW-1185">Reference proteome</keyword>
<dbReference type="SUPFAM" id="SSF51556">
    <property type="entry name" value="Metallo-dependent hydrolases"/>
    <property type="match status" value="1"/>
</dbReference>
<dbReference type="GO" id="GO:0016810">
    <property type="term" value="F:hydrolase activity, acting on carbon-nitrogen (but not peptide) bonds"/>
    <property type="evidence" value="ECO:0007669"/>
    <property type="project" value="InterPro"/>
</dbReference>
<protein>
    <submittedName>
        <fullName evidence="2">Amidohydrolase family protein</fullName>
    </submittedName>
</protein>
<dbReference type="InterPro" id="IPR032466">
    <property type="entry name" value="Metal_Hydrolase"/>
</dbReference>
<dbReference type="AlphaFoldDB" id="A0AA41WDE0"/>
<dbReference type="PANTHER" id="PTHR43135">
    <property type="entry name" value="ALPHA-D-RIBOSE 1-METHYLPHOSPHONATE 5-TRIPHOSPHATE DIPHOSPHATASE"/>
    <property type="match status" value="1"/>
</dbReference>
<comment type="caution">
    <text evidence="2">The sequence shown here is derived from an EMBL/GenBank/DDBJ whole genome shotgun (WGS) entry which is preliminary data.</text>
</comment>
<name>A0AA41WDE0_9BACT</name>
<dbReference type="EMBL" id="JAMSLR010000009">
    <property type="protein sequence ID" value="MCM8749947.1"/>
    <property type="molecule type" value="Genomic_DNA"/>
</dbReference>
<dbReference type="InterPro" id="IPR057744">
    <property type="entry name" value="OTAase-like"/>
</dbReference>
<reference evidence="2" key="1">
    <citation type="submission" date="2022-06" db="EMBL/GenBank/DDBJ databases">
        <title>CFH 74404 Thermomicrobiaceae sp.</title>
        <authorList>
            <person name="Ming H."/>
            <person name="Li W.-J."/>
            <person name="Zhao Z."/>
        </authorList>
    </citation>
    <scope>NUCLEOTIDE SEQUENCE</scope>
    <source>
        <strain evidence="2">CFH 74404</strain>
    </source>
</reference>
<accession>A0AA41WDE0</accession>
<gene>
    <name evidence="2" type="ORF">NET02_12380</name>
</gene>
<dbReference type="Pfam" id="PF01979">
    <property type="entry name" value="Amidohydro_1"/>
    <property type="match status" value="1"/>
</dbReference>
<dbReference type="Proteomes" id="UP001165306">
    <property type="component" value="Unassembled WGS sequence"/>
</dbReference>
<dbReference type="RefSeq" id="WP_284057733.1">
    <property type="nucleotide sequence ID" value="NZ_JAMSLR010000009.1"/>
</dbReference>
<dbReference type="PANTHER" id="PTHR43135:SF3">
    <property type="entry name" value="ALPHA-D-RIBOSE 1-METHYLPHOSPHONATE 5-TRIPHOSPHATE DIPHOSPHATASE"/>
    <property type="match status" value="1"/>
</dbReference>
<evidence type="ECO:0000313" key="2">
    <source>
        <dbReference type="EMBL" id="MCM8749947.1"/>
    </source>
</evidence>
<evidence type="ECO:0000313" key="3">
    <source>
        <dbReference type="Proteomes" id="UP001165306"/>
    </source>
</evidence>
<feature type="domain" description="Amidohydrolase-related" evidence="1">
    <location>
        <begin position="54"/>
        <end position="387"/>
    </location>
</feature>
<dbReference type="InterPro" id="IPR006680">
    <property type="entry name" value="Amidohydro-rel"/>
</dbReference>